<protein>
    <submittedName>
        <fullName evidence="4">HlyD family efflux transporter periplasmic adaptor subunit</fullName>
    </submittedName>
</protein>
<dbReference type="InterPro" id="IPR050465">
    <property type="entry name" value="UPF0194_transport"/>
</dbReference>
<keyword evidence="5" id="KW-1185">Reference proteome</keyword>
<dbReference type="EMBL" id="JBBMFA010000090">
    <property type="protein sequence ID" value="MEQ2520420.1"/>
    <property type="molecule type" value="Genomic_DNA"/>
</dbReference>
<proteinExistence type="predicted"/>
<evidence type="ECO:0000256" key="3">
    <source>
        <dbReference type="SAM" id="Coils"/>
    </source>
</evidence>
<dbReference type="Gene3D" id="2.40.50.100">
    <property type="match status" value="1"/>
</dbReference>
<keyword evidence="2 3" id="KW-0175">Coiled coil</keyword>
<comment type="subcellular location">
    <subcellularLocation>
        <location evidence="1">Cell envelope</location>
    </subcellularLocation>
</comment>
<dbReference type="SUPFAM" id="SSF111369">
    <property type="entry name" value="HlyD-like secretion proteins"/>
    <property type="match status" value="1"/>
</dbReference>
<accession>A0ABV1GF01</accession>
<comment type="caution">
    <text evidence="4">The sequence shown here is derived from an EMBL/GenBank/DDBJ whole genome shotgun (WGS) entry which is preliminary data.</text>
</comment>
<evidence type="ECO:0000256" key="2">
    <source>
        <dbReference type="ARBA" id="ARBA00023054"/>
    </source>
</evidence>
<evidence type="ECO:0000313" key="4">
    <source>
        <dbReference type="EMBL" id="MEQ2520420.1"/>
    </source>
</evidence>
<gene>
    <name evidence="4" type="ORF">WMO24_08245</name>
</gene>
<reference evidence="4 5" key="1">
    <citation type="submission" date="2024-03" db="EMBL/GenBank/DDBJ databases">
        <title>Human intestinal bacterial collection.</title>
        <authorList>
            <person name="Pauvert C."/>
            <person name="Hitch T.C.A."/>
            <person name="Clavel T."/>
        </authorList>
    </citation>
    <scope>NUCLEOTIDE SEQUENCE [LARGE SCALE GENOMIC DNA]</scope>
    <source>
        <strain evidence="4 5">CLA-JM-H11</strain>
    </source>
</reference>
<name>A0ABV1GF01_9FIRM</name>
<sequence length="521" mass="54458">MKKTILPVLARHKRLTAAVLALAVVLAAGGGAFALLHRKGGDAGDDLNYARTVTLTKGELTESVNVSGLVQSARVSSVTTSLTSKVVAVNVKVGDVVKKGDVICTLDDTDIRRAIQDKEKELSGEKQQLKDAVTKAADALSAAKRARDTERQTQDVRVNEATAQRDKAAAATQAALPAYNDARTHYDTMMKAVAPAESAAAAANAARQTAYDSWIAAGGAAEGDAYAAYQAAEEQARQADTALADARALYEFERYAGELERARQTYDEASARQVEAQSALEQAAAARTQALNACDQTVNSAIADLQQAEKQEKRGVADAALADLKKSLESTVLRAETDGKVTELKVNVGSICKGDVAVIQATDDLIVSVTIPEYAIQKVQVGLAASITSDASPTALRGKVSRISPTAGSSGEGGNASAGFSADIAIQDPENIFIGAKAKAEIILNQKKDVYTVPLDAVQPDGDGMDVIQVRQPDGRFAPVRVQTGMKNDYAVEISGAQLTDGMEVLADASTLPDAEGGGTP</sequence>
<feature type="coiled-coil region" evidence="3">
    <location>
        <begin position="112"/>
        <end position="146"/>
    </location>
</feature>
<dbReference type="Gene3D" id="2.40.30.170">
    <property type="match status" value="1"/>
</dbReference>
<organism evidence="4 5">
    <name type="scientific">Ruthenibacterium intestinale</name>
    <dbReference type="NCBI Taxonomy" id="3133163"/>
    <lineage>
        <taxon>Bacteria</taxon>
        <taxon>Bacillati</taxon>
        <taxon>Bacillota</taxon>
        <taxon>Clostridia</taxon>
        <taxon>Eubacteriales</taxon>
        <taxon>Oscillospiraceae</taxon>
        <taxon>Ruthenibacterium</taxon>
    </lineage>
</organism>
<dbReference type="Proteomes" id="UP001477672">
    <property type="component" value="Unassembled WGS sequence"/>
</dbReference>
<dbReference type="Gene3D" id="2.40.420.20">
    <property type="match status" value="1"/>
</dbReference>
<dbReference type="RefSeq" id="WP_349215960.1">
    <property type="nucleotide sequence ID" value="NZ_JBBMFA010000090.1"/>
</dbReference>
<feature type="coiled-coil region" evidence="3">
    <location>
        <begin position="229"/>
        <end position="311"/>
    </location>
</feature>
<evidence type="ECO:0000256" key="1">
    <source>
        <dbReference type="ARBA" id="ARBA00004196"/>
    </source>
</evidence>
<evidence type="ECO:0000313" key="5">
    <source>
        <dbReference type="Proteomes" id="UP001477672"/>
    </source>
</evidence>
<dbReference type="PANTHER" id="PTHR32347">
    <property type="entry name" value="EFFLUX SYSTEM COMPONENT YKNX-RELATED"/>
    <property type="match status" value="1"/>
</dbReference>
<dbReference type="PANTHER" id="PTHR32347:SF14">
    <property type="entry name" value="EFFLUX SYSTEM COMPONENT YKNX-RELATED"/>
    <property type="match status" value="1"/>
</dbReference>